<name>A0ABX1PXZ9_9RHOO</name>
<feature type="active site" description="Nucleophile" evidence="4">
    <location>
        <position position="46"/>
    </location>
</feature>
<dbReference type="PANTHER" id="PTHR14226:SF57">
    <property type="entry name" value="BLR7027 PROTEIN"/>
    <property type="match status" value="1"/>
</dbReference>
<organism evidence="6 7">
    <name type="scientific">Aromatoleum toluvorans</name>
    <dbReference type="NCBI Taxonomy" id="92002"/>
    <lineage>
        <taxon>Bacteria</taxon>
        <taxon>Pseudomonadati</taxon>
        <taxon>Pseudomonadota</taxon>
        <taxon>Betaproteobacteria</taxon>
        <taxon>Rhodocyclales</taxon>
        <taxon>Rhodocyclaceae</taxon>
        <taxon>Aromatoleum</taxon>
    </lineage>
</organism>
<dbReference type="Pfam" id="PF01734">
    <property type="entry name" value="Patatin"/>
    <property type="match status" value="1"/>
</dbReference>
<evidence type="ECO:0000256" key="3">
    <source>
        <dbReference type="ARBA" id="ARBA00023098"/>
    </source>
</evidence>
<dbReference type="EMBL" id="WTVN01000008">
    <property type="protein sequence ID" value="NMG43567.1"/>
    <property type="molecule type" value="Genomic_DNA"/>
</dbReference>
<evidence type="ECO:0000313" key="7">
    <source>
        <dbReference type="Proteomes" id="UP000623795"/>
    </source>
</evidence>
<protein>
    <submittedName>
        <fullName evidence="6">Patatin-like phospholipase family protein</fullName>
    </submittedName>
</protein>
<reference evidence="6 7" key="1">
    <citation type="submission" date="2019-12" db="EMBL/GenBank/DDBJ databases">
        <title>Comparative genomics gives insights into the taxonomy of the Azoarcus-Aromatoleum group and reveals separate origins of nif in the plant-associated Azoarcus and non-plant-associated Aromatoleum sub-groups.</title>
        <authorList>
            <person name="Lafos M."/>
            <person name="Maluk M."/>
            <person name="Batista M."/>
            <person name="Junghare M."/>
            <person name="Carmona M."/>
            <person name="Faoro H."/>
            <person name="Cruz L.M."/>
            <person name="Battistoni F."/>
            <person name="De Souza E."/>
            <person name="Pedrosa F."/>
            <person name="Chen W.-M."/>
            <person name="Poole P.S."/>
            <person name="Dixon R.A."/>
            <person name="James E.K."/>
        </authorList>
    </citation>
    <scope>NUCLEOTIDE SEQUENCE [LARGE SCALE GENOMIC DNA]</scope>
    <source>
        <strain evidence="6 7">Td21</strain>
    </source>
</reference>
<evidence type="ECO:0000256" key="1">
    <source>
        <dbReference type="ARBA" id="ARBA00022801"/>
    </source>
</evidence>
<evidence type="ECO:0000259" key="5">
    <source>
        <dbReference type="PROSITE" id="PS51635"/>
    </source>
</evidence>
<dbReference type="PROSITE" id="PS51635">
    <property type="entry name" value="PNPLA"/>
    <property type="match status" value="1"/>
</dbReference>
<keyword evidence="2 4" id="KW-0442">Lipid degradation</keyword>
<dbReference type="Gene3D" id="3.40.1090.10">
    <property type="entry name" value="Cytosolic phospholipase A2 catalytic domain"/>
    <property type="match status" value="2"/>
</dbReference>
<dbReference type="InterPro" id="IPR002641">
    <property type="entry name" value="PNPLA_dom"/>
</dbReference>
<proteinExistence type="predicted"/>
<keyword evidence="1 4" id="KW-0378">Hydrolase</keyword>
<keyword evidence="7" id="KW-1185">Reference proteome</keyword>
<dbReference type="Proteomes" id="UP000623795">
    <property type="component" value="Unassembled WGS sequence"/>
</dbReference>
<dbReference type="InterPro" id="IPR016035">
    <property type="entry name" value="Acyl_Trfase/lysoPLipase"/>
</dbReference>
<evidence type="ECO:0000256" key="2">
    <source>
        <dbReference type="ARBA" id="ARBA00022963"/>
    </source>
</evidence>
<dbReference type="InterPro" id="IPR050301">
    <property type="entry name" value="NTE"/>
</dbReference>
<sequence>MRRPRPPFRTIALVLQGGGALGAYQAGVYQGLNDGGIEPDWLAGISIGAINTALIAGSPPAQRVANLRTFWETVCRPAIAQPLAAVMQSWVGQLGDEARRMFNAVTAWRGVVEGQEGFFKPRLPPPWLSVSLPPAEASYYDISPLRTTLAQLVDLERINAGSPRVSVGAVNVRTGNFEYFDNTVGPWKGRLRLEHFMASGALPPGFPPVEIDGEYYWDGGLVSNTPLGHVLADEPRHDTLAFQVDLWSALGMVPTNIWDAQERQKDIQYSSRTRAITDLMAREQELRNIVRELLKYVPQDTRLSDHWCTRADQWACGRQVSVIHLIYQEKEWDGLAKDYEFGPQTMRDHWASGLDDIRASLAHKEWLELPPHHERFVTHDLHRQ</sequence>
<gene>
    <name evidence="6" type="ORF">GPA22_07455</name>
</gene>
<dbReference type="RefSeq" id="WP_169255467.1">
    <property type="nucleotide sequence ID" value="NZ_WTVN01000008.1"/>
</dbReference>
<dbReference type="Pfam" id="PF12536">
    <property type="entry name" value="DUF3734"/>
    <property type="match status" value="1"/>
</dbReference>
<feature type="active site" description="Proton acceptor" evidence="4">
    <location>
        <position position="218"/>
    </location>
</feature>
<dbReference type="PANTHER" id="PTHR14226">
    <property type="entry name" value="NEUROPATHY TARGET ESTERASE/SWISS CHEESE D.MELANOGASTER"/>
    <property type="match status" value="1"/>
</dbReference>
<dbReference type="SUPFAM" id="SSF52151">
    <property type="entry name" value="FabD/lysophospholipase-like"/>
    <property type="match status" value="1"/>
</dbReference>
<feature type="short sequence motif" description="DGA/G" evidence="4">
    <location>
        <begin position="218"/>
        <end position="220"/>
    </location>
</feature>
<evidence type="ECO:0000313" key="6">
    <source>
        <dbReference type="EMBL" id="NMG43567.1"/>
    </source>
</evidence>
<comment type="caution">
    <text evidence="6">The sequence shown here is derived from an EMBL/GenBank/DDBJ whole genome shotgun (WGS) entry which is preliminary data.</text>
</comment>
<feature type="short sequence motif" description="GXSXG" evidence="4">
    <location>
        <begin position="44"/>
        <end position="48"/>
    </location>
</feature>
<evidence type="ECO:0000256" key="4">
    <source>
        <dbReference type="PROSITE-ProRule" id="PRU01161"/>
    </source>
</evidence>
<accession>A0ABX1PXZ9</accession>
<feature type="short sequence motif" description="GXGXXG" evidence="4">
    <location>
        <begin position="17"/>
        <end position="22"/>
    </location>
</feature>
<keyword evidence="3 4" id="KW-0443">Lipid metabolism</keyword>
<dbReference type="CDD" id="cd07209">
    <property type="entry name" value="Pat_hypo_Ecoli_Z1214_like"/>
    <property type="match status" value="1"/>
</dbReference>
<feature type="domain" description="PNPLA" evidence="5">
    <location>
        <begin position="13"/>
        <end position="231"/>
    </location>
</feature>
<dbReference type="InterPro" id="IPR021095">
    <property type="entry name" value="DUF3734"/>
</dbReference>